<dbReference type="Proteomes" id="UP001281614">
    <property type="component" value="Unassembled WGS sequence"/>
</dbReference>
<evidence type="ECO:0000313" key="1">
    <source>
        <dbReference type="EMBL" id="KAK2732456.1"/>
    </source>
</evidence>
<name>A0AAD9Y2H3_COLKA</name>
<gene>
    <name evidence="1" type="ORF">CKAH01_19041</name>
</gene>
<keyword evidence="2" id="KW-1185">Reference proteome</keyword>
<protein>
    <submittedName>
        <fullName evidence="1">Uncharacterized protein</fullName>
    </submittedName>
</protein>
<sequence>LIHPSAQRQTAGKGANSYCCSNIQSATFPTFRGACFNPWVKADAEDGSQSCTGGSVYCCN</sequence>
<dbReference type="AlphaFoldDB" id="A0AAD9Y2H3"/>
<feature type="non-terminal residue" evidence="1">
    <location>
        <position position="60"/>
    </location>
</feature>
<evidence type="ECO:0000313" key="2">
    <source>
        <dbReference type="Proteomes" id="UP001281614"/>
    </source>
</evidence>
<proteinExistence type="predicted"/>
<reference evidence="1" key="1">
    <citation type="submission" date="2023-02" db="EMBL/GenBank/DDBJ databases">
        <title>Colletotrichum kahawae CIFC_Que2 genome sequencing and assembly.</title>
        <authorList>
            <person name="Baroncelli R."/>
        </authorList>
    </citation>
    <scope>NUCLEOTIDE SEQUENCE</scope>
    <source>
        <strain evidence="1">CIFC_Que2</strain>
    </source>
</reference>
<dbReference type="EMBL" id="VYYT01000546">
    <property type="protein sequence ID" value="KAK2732456.1"/>
    <property type="molecule type" value="Genomic_DNA"/>
</dbReference>
<organism evidence="1 2">
    <name type="scientific">Colletotrichum kahawae</name>
    <name type="common">Coffee berry disease fungus</name>
    <dbReference type="NCBI Taxonomy" id="34407"/>
    <lineage>
        <taxon>Eukaryota</taxon>
        <taxon>Fungi</taxon>
        <taxon>Dikarya</taxon>
        <taxon>Ascomycota</taxon>
        <taxon>Pezizomycotina</taxon>
        <taxon>Sordariomycetes</taxon>
        <taxon>Hypocreomycetidae</taxon>
        <taxon>Glomerellales</taxon>
        <taxon>Glomerellaceae</taxon>
        <taxon>Colletotrichum</taxon>
        <taxon>Colletotrichum gloeosporioides species complex</taxon>
    </lineage>
</organism>
<accession>A0AAD9Y2H3</accession>
<comment type="caution">
    <text evidence="1">The sequence shown here is derived from an EMBL/GenBank/DDBJ whole genome shotgun (WGS) entry which is preliminary data.</text>
</comment>